<keyword evidence="1" id="KW-1133">Transmembrane helix</keyword>
<feature type="transmembrane region" description="Helical" evidence="1">
    <location>
        <begin position="136"/>
        <end position="169"/>
    </location>
</feature>
<feature type="transmembrane region" description="Helical" evidence="1">
    <location>
        <begin position="190"/>
        <end position="218"/>
    </location>
</feature>
<dbReference type="InterPro" id="IPR052348">
    <property type="entry name" value="Metallopeptidase_M50B"/>
</dbReference>
<proteinExistence type="predicted"/>
<protein>
    <submittedName>
        <fullName evidence="2">Uncharacterized protein</fullName>
    </submittedName>
</protein>
<reference evidence="2" key="1">
    <citation type="submission" date="2021-03" db="EMBL/GenBank/DDBJ databases">
        <title>Whole genome shotgun sequence of Actinoplanes consettensis NBRC 14913.</title>
        <authorList>
            <person name="Komaki H."/>
            <person name="Tamura T."/>
        </authorList>
    </citation>
    <scope>NUCLEOTIDE SEQUENCE</scope>
    <source>
        <strain evidence="2">NBRC 14913</strain>
    </source>
</reference>
<gene>
    <name evidence="2" type="ORF">Aco04nite_51420</name>
</gene>
<evidence type="ECO:0000313" key="3">
    <source>
        <dbReference type="Proteomes" id="UP000680865"/>
    </source>
</evidence>
<keyword evidence="3" id="KW-1185">Reference proteome</keyword>
<dbReference type="AlphaFoldDB" id="A0A919SSH2"/>
<evidence type="ECO:0000256" key="1">
    <source>
        <dbReference type="SAM" id="Phobius"/>
    </source>
</evidence>
<accession>A0A919SSH2</accession>
<dbReference type="PANTHER" id="PTHR35864">
    <property type="entry name" value="ZINC METALLOPROTEASE MJ0611-RELATED"/>
    <property type="match status" value="1"/>
</dbReference>
<keyword evidence="1" id="KW-0472">Membrane</keyword>
<evidence type="ECO:0000313" key="2">
    <source>
        <dbReference type="EMBL" id="GIM76652.1"/>
    </source>
</evidence>
<sequence length="222" mass="24170">MLFALVEPVAFVALVLAFLLALVLRAVAIRVSARTLGLVNRNESISPRPREDIDPFGAVAAAVGGMGWGKAISVDEIPRWRGRGRAAAVFLSGPLTCIIVAQFFFLAYALTASVNYFSVLNPSDVLRGITMPFTDQLLACFGVGLLTFGLLALIPVPPLDGFGALWSAMRRPGAGMQWMRLWFEEKNIGVLILLVFCFFPFSSPILLIILDVLGVLFLRLWG</sequence>
<keyword evidence="1" id="KW-0812">Transmembrane</keyword>
<dbReference type="PANTHER" id="PTHR35864:SF1">
    <property type="entry name" value="ZINC METALLOPROTEASE YWHC-RELATED"/>
    <property type="match status" value="1"/>
</dbReference>
<dbReference type="EMBL" id="BOQP01000028">
    <property type="protein sequence ID" value="GIM76652.1"/>
    <property type="molecule type" value="Genomic_DNA"/>
</dbReference>
<dbReference type="RefSeq" id="WP_212999784.1">
    <property type="nucleotide sequence ID" value="NZ_BAAATW010000005.1"/>
</dbReference>
<comment type="caution">
    <text evidence="2">The sequence shown here is derived from an EMBL/GenBank/DDBJ whole genome shotgun (WGS) entry which is preliminary data.</text>
</comment>
<feature type="transmembrane region" description="Helical" evidence="1">
    <location>
        <begin position="86"/>
        <end position="110"/>
    </location>
</feature>
<name>A0A919SSH2_9ACTN</name>
<dbReference type="Proteomes" id="UP000680865">
    <property type="component" value="Unassembled WGS sequence"/>
</dbReference>
<organism evidence="2 3">
    <name type="scientific">Winogradskya consettensis</name>
    <dbReference type="NCBI Taxonomy" id="113560"/>
    <lineage>
        <taxon>Bacteria</taxon>
        <taxon>Bacillati</taxon>
        <taxon>Actinomycetota</taxon>
        <taxon>Actinomycetes</taxon>
        <taxon>Micromonosporales</taxon>
        <taxon>Micromonosporaceae</taxon>
        <taxon>Winogradskya</taxon>
    </lineage>
</organism>